<protein>
    <submittedName>
        <fullName evidence="2">Uncharacterized protein</fullName>
    </submittedName>
</protein>
<evidence type="ECO:0000256" key="1">
    <source>
        <dbReference type="SAM" id="MobiDB-lite"/>
    </source>
</evidence>
<dbReference type="AlphaFoldDB" id="A0A919GQI8"/>
<evidence type="ECO:0000313" key="2">
    <source>
        <dbReference type="EMBL" id="GHH88969.1"/>
    </source>
</evidence>
<evidence type="ECO:0000313" key="3">
    <source>
        <dbReference type="Proteomes" id="UP000603227"/>
    </source>
</evidence>
<name>A0A919GQI8_9ACTN</name>
<organism evidence="2 3">
    <name type="scientific">Streptomyces capitiformicae</name>
    <dbReference type="NCBI Taxonomy" id="2014920"/>
    <lineage>
        <taxon>Bacteria</taxon>
        <taxon>Bacillati</taxon>
        <taxon>Actinomycetota</taxon>
        <taxon>Actinomycetes</taxon>
        <taxon>Kitasatosporales</taxon>
        <taxon>Streptomycetaceae</taxon>
        <taxon>Streptomyces</taxon>
    </lineage>
</organism>
<reference evidence="2" key="1">
    <citation type="journal article" date="2014" name="Int. J. Syst. Evol. Microbiol.">
        <title>Complete genome sequence of Corynebacterium casei LMG S-19264T (=DSM 44701T), isolated from a smear-ripened cheese.</title>
        <authorList>
            <consortium name="US DOE Joint Genome Institute (JGI-PGF)"/>
            <person name="Walter F."/>
            <person name="Albersmeier A."/>
            <person name="Kalinowski J."/>
            <person name="Ruckert C."/>
        </authorList>
    </citation>
    <scope>NUCLEOTIDE SEQUENCE</scope>
    <source>
        <strain evidence="2">CGMCC 4.7403</strain>
    </source>
</reference>
<dbReference type="Proteomes" id="UP000603227">
    <property type="component" value="Unassembled WGS sequence"/>
</dbReference>
<feature type="compositionally biased region" description="Polar residues" evidence="1">
    <location>
        <begin position="1"/>
        <end position="19"/>
    </location>
</feature>
<feature type="region of interest" description="Disordered" evidence="1">
    <location>
        <begin position="1"/>
        <end position="29"/>
    </location>
</feature>
<dbReference type="EMBL" id="BNAT01000011">
    <property type="protein sequence ID" value="GHH88969.1"/>
    <property type="molecule type" value="Genomic_DNA"/>
</dbReference>
<keyword evidence="3" id="KW-1185">Reference proteome</keyword>
<accession>A0A919GQI8</accession>
<gene>
    <name evidence="2" type="ORF">GCM10017771_36600</name>
</gene>
<sequence length="151" mass="16445">MLETSSPSVWESEGPTSWSDAPGNGHARAAPGTVAMGVAPVFDGVTAHLKAAVVEGSHTAFMNHPHRRTGHRRPHRHRHRRRGTRPAWPTLGSLGVAADQVFRPASPPEPARSFRKILDVRREDTSVEELTAAVVEGPEGLRRHREGKPLA</sequence>
<reference evidence="2" key="2">
    <citation type="submission" date="2020-09" db="EMBL/GenBank/DDBJ databases">
        <authorList>
            <person name="Sun Q."/>
            <person name="Zhou Y."/>
        </authorList>
    </citation>
    <scope>NUCLEOTIDE SEQUENCE</scope>
    <source>
        <strain evidence="2">CGMCC 4.7403</strain>
    </source>
</reference>
<dbReference type="RefSeq" id="WP_308437860.1">
    <property type="nucleotide sequence ID" value="NZ_BNAT01000011.1"/>
</dbReference>
<feature type="compositionally biased region" description="Basic residues" evidence="1">
    <location>
        <begin position="64"/>
        <end position="84"/>
    </location>
</feature>
<feature type="region of interest" description="Disordered" evidence="1">
    <location>
        <begin position="58"/>
        <end position="92"/>
    </location>
</feature>
<comment type="caution">
    <text evidence="2">The sequence shown here is derived from an EMBL/GenBank/DDBJ whole genome shotgun (WGS) entry which is preliminary data.</text>
</comment>
<proteinExistence type="predicted"/>